<proteinExistence type="predicted"/>
<evidence type="ECO:0000313" key="3">
    <source>
        <dbReference type="EMBL" id="ASO04808.1"/>
    </source>
</evidence>
<organism evidence="3 4">
    <name type="scientific">Arenibacter algicola</name>
    <dbReference type="NCBI Taxonomy" id="616991"/>
    <lineage>
        <taxon>Bacteria</taxon>
        <taxon>Pseudomonadati</taxon>
        <taxon>Bacteroidota</taxon>
        <taxon>Flavobacteriia</taxon>
        <taxon>Flavobacteriales</taxon>
        <taxon>Flavobacteriaceae</taxon>
        <taxon>Arenibacter</taxon>
    </lineage>
</organism>
<dbReference type="RefSeq" id="WP_093977729.1">
    <property type="nucleotide sequence ID" value="NZ_CP022515.1"/>
</dbReference>
<dbReference type="STRING" id="616991.GCA_000733925_04470"/>
<dbReference type="KEGG" id="aalg:AREALGSMS7_01335"/>
<evidence type="ECO:0000259" key="2">
    <source>
        <dbReference type="Pfam" id="PF01738"/>
    </source>
</evidence>
<name>A0A221UUD3_9FLAO</name>
<dbReference type="EMBL" id="CP022515">
    <property type="protein sequence ID" value="ASO04808.1"/>
    <property type="molecule type" value="Genomic_DNA"/>
</dbReference>
<dbReference type="InterPro" id="IPR002925">
    <property type="entry name" value="Dienelactn_hydro"/>
</dbReference>
<dbReference type="Proteomes" id="UP000204551">
    <property type="component" value="Chromosome"/>
</dbReference>
<dbReference type="PANTHER" id="PTHR43037:SF1">
    <property type="entry name" value="BLL1128 PROTEIN"/>
    <property type="match status" value="1"/>
</dbReference>
<dbReference type="GO" id="GO:0016787">
    <property type="term" value="F:hydrolase activity"/>
    <property type="evidence" value="ECO:0007669"/>
    <property type="project" value="InterPro"/>
</dbReference>
<dbReference type="InterPro" id="IPR029058">
    <property type="entry name" value="AB_hydrolase_fold"/>
</dbReference>
<accession>A0A221UUD3</accession>
<dbReference type="InterPro" id="IPR050955">
    <property type="entry name" value="Plant_Biomass_Hydrol_Est"/>
</dbReference>
<dbReference type="SUPFAM" id="SSF53474">
    <property type="entry name" value="alpha/beta-Hydrolases"/>
    <property type="match status" value="1"/>
</dbReference>
<sequence length="262" mass="29534">MEIKHNLIWFVIVLGTVVLHGQNDFYKSEMFTKDSDTLRYRIMYPPNYSVDEQYPIILFLHGAGERGNDNKKQLVHGSTLFSSEENRDKFPAFVVFPQCPIEDYWSSVQVDRRTEPVGLSFEYDKGPTKALGLTMALLDSLVAESHIKRDQVYVMGLSMGGMGTFEILYRKPEMFAAAIPICGGGDTDAAKAYAHKVPLWIFHGAQDNVVDPNLSLDMTSKIIEYGGRPNLTIFGDSNHNSWDPAFAEPNLLPWLFSLKRSG</sequence>
<dbReference type="PANTHER" id="PTHR43037">
    <property type="entry name" value="UNNAMED PRODUCT-RELATED"/>
    <property type="match status" value="1"/>
</dbReference>
<keyword evidence="1" id="KW-0732">Signal</keyword>
<gene>
    <name evidence="3" type="ORF">AREALGSMS7_01335</name>
</gene>
<evidence type="ECO:0000313" key="4">
    <source>
        <dbReference type="Proteomes" id="UP000204551"/>
    </source>
</evidence>
<reference evidence="3 4" key="1">
    <citation type="submission" date="2017-07" db="EMBL/GenBank/DDBJ databases">
        <title>Genome Sequence of Arenibacter algicola Strain SMS7 Isolated from a culture of the Diatom Skeletonema marinoi.</title>
        <authorList>
            <person name="Topel M."/>
            <person name="Pinder M.I.M."/>
            <person name="Johansson O.N."/>
            <person name="Kourtchenko O."/>
            <person name="Godhe A."/>
            <person name="Clarke A.K."/>
        </authorList>
    </citation>
    <scope>NUCLEOTIDE SEQUENCE [LARGE SCALE GENOMIC DNA]</scope>
    <source>
        <strain evidence="3 4">SMS7</strain>
    </source>
</reference>
<dbReference type="Pfam" id="PF01738">
    <property type="entry name" value="DLH"/>
    <property type="match status" value="1"/>
</dbReference>
<feature type="domain" description="Dienelactone hydrolase" evidence="2">
    <location>
        <begin position="132"/>
        <end position="239"/>
    </location>
</feature>
<dbReference type="AlphaFoldDB" id="A0A221UUD3"/>
<evidence type="ECO:0000256" key="1">
    <source>
        <dbReference type="ARBA" id="ARBA00022729"/>
    </source>
</evidence>
<dbReference type="Gene3D" id="3.40.50.1820">
    <property type="entry name" value="alpha/beta hydrolase"/>
    <property type="match status" value="1"/>
</dbReference>
<dbReference type="eggNOG" id="COG4099">
    <property type="taxonomic scope" value="Bacteria"/>
</dbReference>
<protein>
    <submittedName>
        <fullName evidence="3">Prolyl oligopeptidase family protein</fullName>
    </submittedName>
</protein>